<dbReference type="EMBL" id="FWEW01003741">
    <property type="protein sequence ID" value="SLM40821.1"/>
    <property type="molecule type" value="Genomic_DNA"/>
</dbReference>
<organism evidence="10 11">
    <name type="scientific">Lasallia pustulata</name>
    <dbReference type="NCBI Taxonomy" id="136370"/>
    <lineage>
        <taxon>Eukaryota</taxon>
        <taxon>Fungi</taxon>
        <taxon>Dikarya</taxon>
        <taxon>Ascomycota</taxon>
        <taxon>Pezizomycotina</taxon>
        <taxon>Lecanoromycetes</taxon>
        <taxon>OSLEUM clade</taxon>
        <taxon>Umbilicariomycetidae</taxon>
        <taxon>Umbilicariales</taxon>
        <taxon>Umbilicariaceae</taxon>
        <taxon>Lasallia</taxon>
    </lineage>
</organism>
<dbReference type="SUPFAM" id="SSF52540">
    <property type="entry name" value="P-loop containing nucleoside triphosphate hydrolases"/>
    <property type="match status" value="1"/>
</dbReference>
<evidence type="ECO:0000313" key="10">
    <source>
        <dbReference type="EMBL" id="SLM40821.1"/>
    </source>
</evidence>
<evidence type="ECO:0000256" key="3">
    <source>
        <dbReference type="ARBA" id="ARBA00022490"/>
    </source>
</evidence>
<evidence type="ECO:0000256" key="1">
    <source>
        <dbReference type="ARBA" id="ARBA00004123"/>
    </source>
</evidence>
<evidence type="ECO:0000256" key="7">
    <source>
        <dbReference type="ARBA" id="ARBA00022840"/>
    </source>
</evidence>
<keyword evidence="8" id="KW-0539">Nucleus</keyword>
<sequence length="309" mass="35348">MSRVVDDKSEHCIPFILERLRLHRKKYADDQHAPPFFLGLNGLQGAGKTTLVSTLSHTLRSPPRSLPTTVLSIDDLYLPYLLQQHLATSHPTNPLVQHRGQPSTHDIALGRSVFSSLRNGQPTKIPSYDKSAFTGQGDRVPEEKWECVNQENQEGQERVRVVIFEGWCVGFRPLSREEVKSKWEDAVRAKEQGGYRGRLGCNRLEDVEFINAALREYDELTDQFDALIHIDAEDTQYVYEWRLEQEAALRATKGVGMTDEQVVNFVNGYYPAYELFTERLRAGAFGEEKGRQLRLVVGKDREVKEVFRV</sequence>
<evidence type="ECO:0000256" key="8">
    <source>
        <dbReference type="ARBA" id="ARBA00023242"/>
    </source>
</evidence>
<keyword evidence="11" id="KW-1185">Reference proteome</keyword>
<protein>
    <submittedName>
        <fullName evidence="10">Uridine cytidine kinase</fullName>
    </submittedName>
</protein>
<accession>A0A1W5DCP9</accession>
<evidence type="ECO:0000256" key="9">
    <source>
        <dbReference type="ARBA" id="ARBA00061312"/>
    </source>
</evidence>
<dbReference type="GO" id="GO:0005524">
    <property type="term" value="F:ATP binding"/>
    <property type="evidence" value="ECO:0007669"/>
    <property type="project" value="UniProtKB-KW"/>
</dbReference>
<name>A0A1W5DCP9_9LECA</name>
<dbReference type="Gene3D" id="3.40.50.300">
    <property type="entry name" value="P-loop containing nucleotide triphosphate hydrolases"/>
    <property type="match status" value="1"/>
</dbReference>
<keyword evidence="3" id="KW-0963">Cytoplasm</keyword>
<comment type="subcellular location">
    <subcellularLocation>
        <location evidence="2">Cytoplasm</location>
    </subcellularLocation>
    <subcellularLocation>
        <location evidence="1">Nucleus</location>
    </subcellularLocation>
</comment>
<keyword evidence="6 10" id="KW-0418">Kinase</keyword>
<dbReference type="AlphaFoldDB" id="A0A1W5DCP9"/>
<dbReference type="FunFam" id="3.40.50.300:FF:001691">
    <property type="entry name" value="Probable ATP-dependent kinase TDA10"/>
    <property type="match status" value="1"/>
</dbReference>
<dbReference type="InterPro" id="IPR027417">
    <property type="entry name" value="P-loop_NTPase"/>
</dbReference>
<evidence type="ECO:0000256" key="4">
    <source>
        <dbReference type="ARBA" id="ARBA00022679"/>
    </source>
</evidence>
<dbReference type="PANTHER" id="PTHR10285">
    <property type="entry name" value="URIDINE KINASE"/>
    <property type="match status" value="1"/>
</dbReference>
<evidence type="ECO:0000256" key="5">
    <source>
        <dbReference type="ARBA" id="ARBA00022741"/>
    </source>
</evidence>
<keyword evidence="5" id="KW-0547">Nucleotide-binding</keyword>
<evidence type="ECO:0000313" key="11">
    <source>
        <dbReference type="Proteomes" id="UP000192927"/>
    </source>
</evidence>
<reference evidence="11" key="1">
    <citation type="submission" date="2017-03" db="EMBL/GenBank/DDBJ databases">
        <authorList>
            <person name="Sharma R."/>
            <person name="Thines M."/>
        </authorList>
    </citation>
    <scope>NUCLEOTIDE SEQUENCE [LARGE SCALE GENOMIC DNA]</scope>
</reference>
<evidence type="ECO:0000256" key="2">
    <source>
        <dbReference type="ARBA" id="ARBA00004496"/>
    </source>
</evidence>
<keyword evidence="4" id="KW-0808">Transferase</keyword>
<dbReference type="GO" id="GO:0016301">
    <property type="term" value="F:kinase activity"/>
    <property type="evidence" value="ECO:0007669"/>
    <property type="project" value="UniProtKB-KW"/>
</dbReference>
<proteinExistence type="inferred from homology"/>
<comment type="similarity">
    <text evidence="9">Belongs to the GLYK kinase family.</text>
</comment>
<dbReference type="Proteomes" id="UP000192927">
    <property type="component" value="Unassembled WGS sequence"/>
</dbReference>
<dbReference type="GO" id="GO:0005737">
    <property type="term" value="C:cytoplasm"/>
    <property type="evidence" value="ECO:0007669"/>
    <property type="project" value="UniProtKB-SubCell"/>
</dbReference>
<evidence type="ECO:0000256" key="6">
    <source>
        <dbReference type="ARBA" id="ARBA00022777"/>
    </source>
</evidence>
<dbReference type="GO" id="GO:0005634">
    <property type="term" value="C:nucleus"/>
    <property type="evidence" value="ECO:0007669"/>
    <property type="project" value="UniProtKB-SubCell"/>
</dbReference>
<keyword evidence="7" id="KW-0067">ATP-binding</keyword>